<dbReference type="Proteomes" id="UP000481153">
    <property type="component" value="Unassembled WGS sequence"/>
</dbReference>
<evidence type="ECO:0000313" key="3">
    <source>
        <dbReference type="Proteomes" id="UP000481153"/>
    </source>
</evidence>
<reference evidence="2 3" key="1">
    <citation type="submission" date="2019-07" db="EMBL/GenBank/DDBJ databases">
        <title>Genomics analysis of Aphanomyces spp. identifies a new class of oomycete effector associated with host adaptation.</title>
        <authorList>
            <person name="Gaulin E."/>
        </authorList>
    </citation>
    <scope>NUCLEOTIDE SEQUENCE [LARGE SCALE GENOMIC DNA]</scope>
    <source>
        <strain evidence="2 3">ATCC 201684</strain>
    </source>
</reference>
<evidence type="ECO:0000256" key="1">
    <source>
        <dbReference type="SAM" id="Phobius"/>
    </source>
</evidence>
<comment type="caution">
    <text evidence="2">The sequence shown here is derived from an EMBL/GenBank/DDBJ whole genome shotgun (WGS) entry which is preliminary data.</text>
</comment>
<protein>
    <submittedName>
        <fullName evidence="2">Uncharacterized protein</fullName>
    </submittedName>
</protein>
<evidence type="ECO:0000313" key="2">
    <source>
        <dbReference type="EMBL" id="KAF0745550.1"/>
    </source>
</evidence>
<accession>A0A6G0XY89</accession>
<name>A0A6G0XY89_9STRA</name>
<feature type="transmembrane region" description="Helical" evidence="1">
    <location>
        <begin position="66"/>
        <end position="90"/>
    </location>
</feature>
<gene>
    <name evidence="2" type="ORF">Ae201684_000006</name>
</gene>
<organism evidence="2 3">
    <name type="scientific">Aphanomyces euteiches</name>
    <dbReference type="NCBI Taxonomy" id="100861"/>
    <lineage>
        <taxon>Eukaryota</taxon>
        <taxon>Sar</taxon>
        <taxon>Stramenopiles</taxon>
        <taxon>Oomycota</taxon>
        <taxon>Saprolegniomycetes</taxon>
        <taxon>Saprolegniales</taxon>
        <taxon>Verrucalvaceae</taxon>
        <taxon>Aphanomyces</taxon>
    </lineage>
</organism>
<keyword evidence="1" id="KW-0812">Transmembrane</keyword>
<proteinExistence type="predicted"/>
<feature type="transmembrane region" description="Helical" evidence="1">
    <location>
        <begin position="96"/>
        <end position="122"/>
    </location>
</feature>
<keyword evidence="3" id="KW-1185">Reference proteome</keyword>
<keyword evidence="1" id="KW-1133">Transmembrane helix</keyword>
<keyword evidence="1" id="KW-0472">Membrane</keyword>
<sequence length="157" mass="17249">MVRPCKVAGRSFHSRICQAMTKQDKHDAFPVAMTVSDEAHYVLRPTTPAETNTGEVIDPKPESHGLFATALSTSATSFALIIVFTTALLFDMFMFVFLIFGLFSGIGLLPAACIGVVILSLFKALIRPLAKLDEVLFAQRKALYDNLFERKPAHSTV</sequence>
<dbReference type="VEuPathDB" id="FungiDB:AeMF1_003344"/>
<dbReference type="AlphaFoldDB" id="A0A6G0XY89"/>
<dbReference type="EMBL" id="VJMJ01000001">
    <property type="protein sequence ID" value="KAF0745550.1"/>
    <property type="molecule type" value="Genomic_DNA"/>
</dbReference>